<organism evidence="2 3">
    <name type="scientific">Phytophthora cactorum</name>
    <dbReference type="NCBI Taxonomy" id="29920"/>
    <lineage>
        <taxon>Eukaryota</taxon>
        <taxon>Sar</taxon>
        <taxon>Stramenopiles</taxon>
        <taxon>Oomycota</taxon>
        <taxon>Peronosporomycetes</taxon>
        <taxon>Peronosporales</taxon>
        <taxon>Peronosporaceae</taxon>
        <taxon>Phytophthora</taxon>
    </lineage>
</organism>
<dbReference type="AlphaFoldDB" id="A0A8T1B942"/>
<reference evidence="2" key="1">
    <citation type="submission" date="2018-10" db="EMBL/GenBank/DDBJ databases">
        <title>Effector identification in a new, highly contiguous assembly of the strawberry crown rot pathogen Phytophthora cactorum.</title>
        <authorList>
            <person name="Armitage A.D."/>
            <person name="Nellist C.F."/>
            <person name="Bates H."/>
            <person name="Vickerstaff R.J."/>
            <person name="Harrison R.J."/>
        </authorList>
    </citation>
    <scope>NUCLEOTIDE SEQUENCE</scope>
    <source>
        <strain evidence="2">4040</strain>
    </source>
</reference>
<dbReference type="EMBL" id="RCMK01001300">
    <property type="protein sequence ID" value="KAG2897406.1"/>
    <property type="molecule type" value="Genomic_DNA"/>
</dbReference>
<dbReference type="Proteomes" id="UP000736787">
    <property type="component" value="Unassembled WGS sequence"/>
</dbReference>
<evidence type="ECO:0000313" key="2">
    <source>
        <dbReference type="EMBL" id="KAG2897406.1"/>
    </source>
</evidence>
<feature type="region of interest" description="Disordered" evidence="1">
    <location>
        <begin position="1"/>
        <end position="52"/>
    </location>
</feature>
<accession>A0A8T1B942</accession>
<evidence type="ECO:0000313" key="3">
    <source>
        <dbReference type="Proteomes" id="UP000736787"/>
    </source>
</evidence>
<comment type="caution">
    <text evidence="2">The sequence shown here is derived from an EMBL/GenBank/DDBJ whole genome shotgun (WGS) entry which is preliminary data.</text>
</comment>
<dbReference type="VEuPathDB" id="FungiDB:PC110_g23020"/>
<proteinExistence type="predicted"/>
<name>A0A8T1B942_9STRA</name>
<sequence length="100" mass="10753">MVLTRAQQADDFAAMESDAENDDGASDDEDDLSDGHVETASGDVVDGEGDAESKCNGVTHKWLHLATWLHGGFSNVGVRHTNSFTLQTTGLYAFRLPIGR</sequence>
<evidence type="ECO:0000256" key="1">
    <source>
        <dbReference type="SAM" id="MobiDB-lite"/>
    </source>
</evidence>
<protein>
    <submittedName>
        <fullName evidence="2">Uncharacterized protein</fullName>
    </submittedName>
</protein>
<feature type="compositionally biased region" description="Acidic residues" evidence="1">
    <location>
        <begin position="17"/>
        <end position="32"/>
    </location>
</feature>
<gene>
    <name evidence="2" type="ORF">PC117_g22801</name>
</gene>